<organism evidence="1 2">
    <name type="scientific">Clitoria ternatea</name>
    <name type="common">Butterfly pea</name>
    <dbReference type="NCBI Taxonomy" id="43366"/>
    <lineage>
        <taxon>Eukaryota</taxon>
        <taxon>Viridiplantae</taxon>
        <taxon>Streptophyta</taxon>
        <taxon>Embryophyta</taxon>
        <taxon>Tracheophyta</taxon>
        <taxon>Spermatophyta</taxon>
        <taxon>Magnoliopsida</taxon>
        <taxon>eudicotyledons</taxon>
        <taxon>Gunneridae</taxon>
        <taxon>Pentapetalae</taxon>
        <taxon>rosids</taxon>
        <taxon>fabids</taxon>
        <taxon>Fabales</taxon>
        <taxon>Fabaceae</taxon>
        <taxon>Papilionoideae</taxon>
        <taxon>50 kb inversion clade</taxon>
        <taxon>NPAAA clade</taxon>
        <taxon>indigoferoid/millettioid clade</taxon>
        <taxon>Phaseoleae</taxon>
        <taxon>Clitoria</taxon>
    </lineage>
</organism>
<sequence length="97" mass="11042">MGIQPQALGMVFQASWFKVREYVRRLGFNVKSLPSELVVSNEFRGLERLMDRSPSLKKLRLNRYGAPHPSSRSKGKFMGMAPHEFLQEGSVVRMGMA</sequence>
<dbReference type="AlphaFoldDB" id="A0AAN9PLK6"/>
<dbReference type="Proteomes" id="UP001359559">
    <property type="component" value="Unassembled WGS sequence"/>
</dbReference>
<protein>
    <submittedName>
        <fullName evidence="1">Uncharacterized protein</fullName>
    </submittedName>
</protein>
<accession>A0AAN9PLK6</accession>
<comment type="caution">
    <text evidence="1">The sequence shown here is derived from an EMBL/GenBank/DDBJ whole genome shotgun (WGS) entry which is preliminary data.</text>
</comment>
<dbReference type="EMBL" id="JAYKXN010000003">
    <property type="protein sequence ID" value="KAK7301772.1"/>
    <property type="molecule type" value="Genomic_DNA"/>
</dbReference>
<gene>
    <name evidence="1" type="ORF">RJT34_12647</name>
</gene>
<evidence type="ECO:0000313" key="1">
    <source>
        <dbReference type="EMBL" id="KAK7301772.1"/>
    </source>
</evidence>
<name>A0AAN9PLK6_CLITE</name>
<reference evidence="1 2" key="1">
    <citation type="submission" date="2024-01" db="EMBL/GenBank/DDBJ databases">
        <title>The genomes of 5 underutilized Papilionoideae crops provide insights into root nodulation and disease resistance.</title>
        <authorList>
            <person name="Yuan L."/>
        </authorList>
    </citation>
    <scope>NUCLEOTIDE SEQUENCE [LARGE SCALE GENOMIC DNA]</scope>
    <source>
        <strain evidence="1">LY-2023</strain>
        <tissue evidence="1">Leaf</tissue>
    </source>
</reference>
<evidence type="ECO:0000313" key="2">
    <source>
        <dbReference type="Proteomes" id="UP001359559"/>
    </source>
</evidence>
<keyword evidence="2" id="KW-1185">Reference proteome</keyword>
<proteinExistence type="predicted"/>